<evidence type="ECO:0000256" key="7">
    <source>
        <dbReference type="SAM" id="MobiDB-lite"/>
    </source>
</evidence>
<feature type="compositionally biased region" description="Low complexity" evidence="7">
    <location>
        <begin position="168"/>
        <end position="185"/>
    </location>
</feature>
<dbReference type="InterPro" id="IPR044808">
    <property type="entry name" value="ERF_plant"/>
</dbReference>
<keyword evidence="10" id="KW-1185">Reference proteome</keyword>
<evidence type="ECO:0000256" key="5">
    <source>
        <dbReference type="ARBA" id="ARBA00023242"/>
    </source>
</evidence>
<feature type="domain" description="AP2/ERF" evidence="8">
    <location>
        <begin position="88"/>
        <end position="146"/>
    </location>
</feature>
<dbReference type="EMBL" id="BTGU01000063">
    <property type="protein sequence ID" value="GMN56402.1"/>
    <property type="molecule type" value="Genomic_DNA"/>
</dbReference>
<dbReference type="PANTHER" id="PTHR31190:SF287">
    <property type="entry name" value="DEVELOPMENT RELATED ERF PROTEIN"/>
    <property type="match status" value="1"/>
</dbReference>
<dbReference type="PROSITE" id="PS51032">
    <property type="entry name" value="AP2_ERF"/>
    <property type="match status" value="1"/>
</dbReference>
<dbReference type="SMART" id="SM00380">
    <property type="entry name" value="AP2"/>
    <property type="match status" value="1"/>
</dbReference>
<keyword evidence="5" id="KW-0539">Nucleus</keyword>
<dbReference type="InterPro" id="IPR036955">
    <property type="entry name" value="AP2/ERF_dom_sf"/>
</dbReference>
<keyword evidence="2" id="KW-0805">Transcription regulation</keyword>
<dbReference type="PRINTS" id="PR00367">
    <property type="entry name" value="ETHRSPELEMNT"/>
</dbReference>
<dbReference type="InterPro" id="IPR016177">
    <property type="entry name" value="DNA-bd_dom_sf"/>
</dbReference>
<dbReference type="GO" id="GO:0005634">
    <property type="term" value="C:nucleus"/>
    <property type="evidence" value="ECO:0007669"/>
    <property type="project" value="UniProtKB-SubCell"/>
</dbReference>
<evidence type="ECO:0000256" key="1">
    <source>
        <dbReference type="ARBA" id="ARBA00004123"/>
    </source>
</evidence>
<protein>
    <recommendedName>
        <fullName evidence="8">AP2/ERF domain-containing protein</fullName>
    </recommendedName>
</protein>
<dbReference type="SUPFAM" id="SSF54171">
    <property type="entry name" value="DNA-binding domain"/>
    <property type="match status" value="1"/>
</dbReference>
<gene>
    <name evidence="9" type="ORF">TIFTF001_025526</name>
</gene>
<comment type="subcellular location">
    <subcellularLocation>
        <location evidence="1">Nucleus</location>
    </subcellularLocation>
</comment>
<dbReference type="InterPro" id="IPR001471">
    <property type="entry name" value="AP2/ERF_dom"/>
</dbReference>
<dbReference type="GO" id="GO:0003700">
    <property type="term" value="F:DNA-binding transcription factor activity"/>
    <property type="evidence" value="ECO:0007669"/>
    <property type="project" value="InterPro"/>
</dbReference>
<proteinExistence type="inferred from homology"/>
<evidence type="ECO:0000313" key="9">
    <source>
        <dbReference type="EMBL" id="GMN56402.1"/>
    </source>
</evidence>
<accession>A0AA88AN16</accession>
<sequence length="228" mass="25319">MDIYLESIRQFLLEDDFDDINFTIDNNFPGSTLISPKEDNLNNLAEFWNDVHVEDVASTDDNSPEAVSFQVDTTAHEWQAQPPPRGCHYRGVRRRPWGKYAAEIRDPKKNGSRTWLGTYETPEDAALAFDRAAFKMRGSKAKLNFPHLIGSSRVPEPVRVRPKRPLASPEGNPSSSSTSSDGGSPKPKRKWTNVDSAAQAEKVKIPAVVGGGLIIDDCDLVVSSTQFF</sequence>
<evidence type="ECO:0000256" key="2">
    <source>
        <dbReference type="ARBA" id="ARBA00023015"/>
    </source>
</evidence>
<keyword evidence="3" id="KW-0238">DNA-binding</keyword>
<evidence type="ECO:0000259" key="8">
    <source>
        <dbReference type="PROSITE" id="PS51032"/>
    </source>
</evidence>
<dbReference type="GO" id="GO:0009873">
    <property type="term" value="P:ethylene-activated signaling pathway"/>
    <property type="evidence" value="ECO:0007669"/>
    <property type="project" value="InterPro"/>
</dbReference>
<dbReference type="FunFam" id="3.30.730.10:FF:000001">
    <property type="entry name" value="Ethylene-responsive transcription factor 2"/>
    <property type="match status" value="1"/>
</dbReference>
<name>A0AA88AN16_FICCA</name>
<comment type="caution">
    <text evidence="9">The sequence shown here is derived from an EMBL/GenBank/DDBJ whole genome shotgun (WGS) entry which is preliminary data.</text>
</comment>
<evidence type="ECO:0000256" key="3">
    <source>
        <dbReference type="ARBA" id="ARBA00023125"/>
    </source>
</evidence>
<dbReference type="CDD" id="cd00018">
    <property type="entry name" value="AP2"/>
    <property type="match status" value="1"/>
</dbReference>
<reference evidence="9" key="1">
    <citation type="submission" date="2023-07" db="EMBL/GenBank/DDBJ databases">
        <title>draft genome sequence of fig (Ficus carica).</title>
        <authorList>
            <person name="Takahashi T."/>
            <person name="Nishimura K."/>
        </authorList>
    </citation>
    <scope>NUCLEOTIDE SEQUENCE</scope>
</reference>
<dbReference type="GO" id="GO:0003677">
    <property type="term" value="F:DNA binding"/>
    <property type="evidence" value="ECO:0007669"/>
    <property type="project" value="UniProtKB-KW"/>
</dbReference>
<dbReference type="PANTHER" id="PTHR31190">
    <property type="entry name" value="DNA-BINDING DOMAIN"/>
    <property type="match status" value="1"/>
</dbReference>
<evidence type="ECO:0000313" key="10">
    <source>
        <dbReference type="Proteomes" id="UP001187192"/>
    </source>
</evidence>
<evidence type="ECO:0000256" key="6">
    <source>
        <dbReference type="ARBA" id="ARBA00024343"/>
    </source>
</evidence>
<keyword evidence="4" id="KW-0804">Transcription</keyword>
<dbReference type="Gene3D" id="3.30.730.10">
    <property type="entry name" value="AP2/ERF domain"/>
    <property type="match status" value="1"/>
</dbReference>
<feature type="region of interest" description="Disordered" evidence="7">
    <location>
        <begin position="154"/>
        <end position="197"/>
    </location>
</feature>
<organism evidence="9 10">
    <name type="scientific">Ficus carica</name>
    <name type="common">Common fig</name>
    <dbReference type="NCBI Taxonomy" id="3494"/>
    <lineage>
        <taxon>Eukaryota</taxon>
        <taxon>Viridiplantae</taxon>
        <taxon>Streptophyta</taxon>
        <taxon>Embryophyta</taxon>
        <taxon>Tracheophyta</taxon>
        <taxon>Spermatophyta</taxon>
        <taxon>Magnoliopsida</taxon>
        <taxon>eudicotyledons</taxon>
        <taxon>Gunneridae</taxon>
        <taxon>Pentapetalae</taxon>
        <taxon>rosids</taxon>
        <taxon>fabids</taxon>
        <taxon>Rosales</taxon>
        <taxon>Moraceae</taxon>
        <taxon>Ficeae</taxon>
        <taxon>Ficus</taxon>
    </lineage>
</organism>
<evidence type="ECO:0000256" key="4">
    <source>
        <dbReference type="ARBA" id="ARBA00023163"/>
    </source>
</evidence>
<dbReference type="AlphaFoldDB" id="A0AA88AN16"/>
<comment type="similarity">
    <text evidence="6">Belongs to the AP2/ERF transcription factor family. ERF subfamily.</text>
</comment>
<dbReference type="Pfam" id="PF00847">
    <property type="entry name" value="AP2"/>
    <property type="match status" value="1"/>
</dbReference>
<dbReference type="Proteomes" id="UP001187192">
    <property type="component" value="Unassembled WGS sequence"/>
</dbReference>